<sequence>MATVVTAKPATESSSDSDSVVKSVPNETVTPVAPLGKPRPERKFWFQKRQHYDPSAIATLPSVYDDPSIASQYKPQDNWENIHRFNPSARWTWAEEDDVIRRTDWRIMIWACFIGLEIDRANLSQALTDNFLNDLGLTTNDYNLGNTLFSLSFLCAELPSQLVSKWAGPDRWIPTQLVLWSLVAACQFKLNGLASFLICRCLLGFLQGGFIPDIILYLSYFYKHAEMTIRLGFFWMAMTFADILCALFAYGILHMRGVHGHEGWRWLFLIEGLLTMAIGLLSFLFMPAGPTQTASWFRGKNGWYTPRQVGVTIEHRLTRSRQEEIMVNRIIRDDPNKGSMHNRERITLRLLWKSMCDYDLWPIYLIGFTFLVPATTPRQYLTLSLRGLGFNTFHTNLLVIPSQALSTLSMMLLLWTAERTKQLLAWSAFSQIWMLPFLIWLRVVDTTKASRWTVWIVMTLMLTKPMPHPIQVNLVSRNSNAVRSRTVSAALYNMCVQVSGIIGSNIYRADDAPGYRRGNSVLLGIVAWNLCIYAGARGYYIWRNRVRDQKWEALRADEKVAYLDQNEDGGSKRLDFRFAY</sequence>
<gene>
    <name evidence="8" type="ORF">CH63R_10636</name>
</gene>
<dbReference type="KEGG" id="chig:CH63R_10636"/>
<evidence type="ECO:0000256" key="3">
    <source>
        <dbReference type="ARBA" id="ARBA00022692"/>
    </source>
</evidence>
<comment type="subcellular location">
    <subcellularLocation>
        <location evidence="1">Membrane</location>
        <topology evidence="1">Multi-pass membrane protein</topology>
    </subcellularLocation>
</comment>
<keyword evidence="9" id="KW-1185">Reference proteome</keyword>
<evidence type="ECO:0000256" key="4">
    <source>
        <dbReference type="ARBA" id="ARBA00022989"/>
    </source>
</evidence>
<dbReference type="OrthoDB" id="1935484at2759"/>
<feature type="transmembrane region" description="Helical" evidence="7">
    <location>
        <begin position="358"/>
        <end position="376"/>
    </location>
</feature>
<feature type="transmembrane region" description="Helical" evidence="7">
    <location>
        <begin position="265"/>
        <end position="286"/>
    </location>
</feature>
<feature type="transmembrane region" description="Helical" evidence="7">
    <location>
        <begin position="519"/>
        <end position="540"/>
    </location>
</feature>
<evidence type="ECO:0000313" key="9">
    <source>
        <dbReference type="Proteomes" id="UP000092177"/>
    </source>
</evidence>
<feature type="transmembrane region" description="Helical" evidence="7">
    <location>
        <begin position="202"/>
        <end position="221"/>
    </location>
</feature>
<feature type="region of interest" description="Disordered" evidence="6">
    <location>
        <begin position="1"/>
        <end position="36"/>
    </location>
</feature>
<keyword evidence="2" id="KW-0813">Transport</keyword>
<dbReference type="InterPro" id="IPR036259">
    <property type="entry name" value="MFS_trans_sf"/>
</dbReference>
<dbReference type="FunFam" id="1.20.1250.20:FF:000106">
    <property type="entry name" value="MFS transporter, putative"/>
    <property type="match status" value="1"/>
</dbReference>
<feature type="compositionally biased region" description="Low complexity" evidence="6">
    <location>
        <begin position="13"/>
        <end position="24"/>
    </location>
</feature>
<accession>A0A1B7Y3A5</accession>
<dbReference type="EMBL" id="LTAN01000007">
    <property type="protein sequence ID" value="OBR06516.1"/>
    <property type="molecule type" value="Genomic_DNA"/>
</dbReference>
<evidence type="ECO:0000256" key="7">
    <source>
        <dbReference type="SAM" id="Phobius"/>
    </source>
</evidence>
<dbReference type="SUPFAM" id="SSF103473">
    <property type="entry name" value="MFS general substrate transporter"/>
    <property type="match status" value="1"/>
</dbReference>
<evidence type="ECO:0000256" key="2">
    <source>
        <dbReference type="ARBA" id="ARBA00022448"/>
    </source>
</evidence>
<dbReference type="RefSeq" id="XP_018155034.1">
    <property type="nucleotide sequence ID" value="XM_018305610.1"/>
</dbReference>
<dbReference type="GO" id="GO:0016020">
    <property type="term" value="C:membrane"/>
    <property type="evidence" value="ECO:0007669"/>
    <property type="project" value="UniProtKB-SubCell"/>
</dbReference>
<feature type="transmembrane region" description="Helical" evidence="7">
    <location>
        <begin position="396"/>
        <end position="416"/>
    </location>
</feature>
<keyword evidence="3 7" id="KW-0812">Transmembrane</keyword>
<evidence type="ECO:0000313" key="8">
    <source>
        <dbReference type="EMBL" id="OBR06516.1"/>
    </source>
</evidence>
<feature type="transmembrane region" description="Helical" evidence="7">
    <location>
        <begin position="233"/>
        <end position="253"/>
    </location>
</feature>
<dbReference type="Pfam" id="PF07690">
    <property type="entry name" value="MFS_1"/>
    <property type="match status" value="1"/>
</dbReference>
<dbReference type="AlphaFoldDB" id="A0A1B7Y3A5"/>
<feature type="transmembrane region" description="Helical" evidence="7">
    <location>
        <begin position="423"/>
        <end position="443"/>
    </location>
</feature>
<evidence type="ECO:0000256" key="1">
    <source>
        <dbReference type="ARBA" id="ARBA00004141"/>
    </source>
</evidence>
<keyword evidence="5 7" id="KW-0472">Membrane</keyword>
<dbReference type="Proteomes" id="UP000092177">
    <property type="component" value="Unassembled WGS sequence"/>
</dbReference>
<dbReference type="VEuPathDB" id="FungiDB:CH63R_10636"/>
<comment type="caution">
    <text evidence="8">The sequence shown here is derived from an EMBL/GenBank/DDBJ whole genome shotgun (WGS) entry which is preliminary data.</text>
</comment>
<dbReference type="Gene3D" id="1.20.1250.20">
    <property type="entry name" value="MFS general substrate transporter like domains"/>
    <property type="match status" value="1"/>
</dbReference>
<proteinExistence type="predicted"/>
<organism evidence="8 9">
    <name type="scientific">Colletotrichum higginsianum (strain IMI 349063)</name>
    <name type="common">Crucifer anthracnose fungus</name>
    <dbReference type="NCBI Taxonomy" id="759273"/>
    <lineage>
        <taxon>Eukaryota</taxon>
        <taxon>Fungi</taxon>
        <taxon>Dikarya</taxon>
        <taxon>Ascomycota</taxon>
        <taxon>Pezizomycotina</taxon>
        <taxon>Sordariomycetes</taxon>
        <taxon>Hypocreomycetidae</taxon>
        <taxon>Glomerellales</taxon>
        <taxon>Glomerellaceae</taxon>
        <taxon>Colletotrichum</taxon>
        <taxon>Colletotrichum destructivum species complex</taxon>
    </lineage>
</organism>
<dbReference type="InterPro" id="IPR011701">
    <property type="entry name" value="MFS"/>
</dbReference>
<protein>
    <submittedName>
        <fullName evidence="8">Major facilitator superfamily transporter</fullName>
    </submittedName>
</protein>
<dbReference type="PANTHER" id="PTHR43791">
    <property type="entry name" value="PERMEASE-RELATED"/>
    <property type="match status" value="1"/>
</dbReference>
<keyword evidence="4 7" id="KW-1133">Transmembrane helix</keyword>
<dbReference type="GeneID" id="28869717"/>
<name>A0A1B7Y3A5_COLHI</name>
<reference evidence="9" key="1">
    <citation type="journal article" date="2017" name="BMC Genomics">
        <title>Gapless genome assembly of Colletotrichum higginsianum reveals chromosome structure and association of transposable elements with secondary metabolite gene clusters.</title>
        <authorList>
            <person name="Dallery J.-F."/>
            <person name="Lapalu N."/>
            <person name="Zampounis A."/>
            <person name="Pigne S."/>
            <person name="Luyten I."/>
            <person name="Amselem J."/>
            <person name="Wittenberg A.H.J."/>
            <person name="Zhou S."/>
            <person name="de Queiroz M.V."/>
            <person name="Robin G.P."/>
            <person name="Auger A."/>
            <person name="Hainaut M."/>
            <person name="Henrissat B."/>
            <person name="Kim K.-T."/>
            <person name="Lee Y.-H."/>
            <person name="Lespinet O."/>
            <person name="Schwartz D.C."/>
            <person name="Thon M.R."/>
            <person name="O'Connell R.J."/>
        </authorList>
    </citation>
    <scope>NUCLEOTIDE SEQUENCE [LARGE SCALE GENOMIC DNA]</scope>
    <source>
        <strain evidence="9">IMI 349063</strain>
    </source>
</reference>
<feature type="transmembrane region" description="Helical" evidence="7">
    <location>
        <begin position="487"/>
        <end position="507"/>
    </location>
</feature>
<evidence type="ECO:0000256" key="5">
    <source>
        <dbReference type="ARBA" id="ARBA00023136"/>
    </source>
</evidence>
<dbReference type="GO" id="GO:0022857">
    <property type="term" value="F:transmembrane transporter activity"/>
    <property type="evidence" value="ECO:0007669"/>
    <property type="project" value="InterPro"/>
</dbReference>
<dbReference type="PANTHER" id="PTHR43791:SF65">
    <property type="entry name" value="MAJOR FACILITATOR SUPERFAMILY (MFS) PROFILE DOMAIN-CONTAINING PROTEIN-RELATED"/>
    <property type="match status" value="1"/>
</dbReference>
<evidence type="ECO:0000256" key="6">
    <source>
        <dbReference type="SAM" id="MobiDB-lite"/>
    </source>
</evidence>